<evidence type="ECO:0000313" key="1">
    <source>
        <dbReference type="EMBL" id="CAF2141122.1"/>
    </source>
</evidence>
<comment type="caution">
    <text evidence="1">The sequence shown here is derived from an EMBL/GenBank/DDBJ whole genome shotgun (WGS) entry which is preliminary data.</text>
</comment>
<accession>A0A816X3A4</accession>
<evidence type="ECO:0008006" key="3">
    <source>
        <dbReference type="Google" id="ProtNLM"/>
    </source>
</evidence>
<protein>
    <recommendedName>
        <fullName evidence="3">DUF4371 domain-containing protein</fullName>
    </recommendedName>
</protein>
<dbReference type="EMBL" id="CAJNRG010012572">
    <property type="protein sequence ID" value="CAF2141122.1"/>
    <property type="molecule type" value="Genomic_DNA"/>
</dbReference>
<feature type="non-terminal residue" evidence="1">
    <location>
        <position position="1"/>
    </location>
</feature>
<sequence>MKYESKLHSVTYGTIIEQLNSTKFNTREASLDCLRSVARSCIFLLQQEFAFMNLKDLIKLQQLNLSEPIVRWLSVANKKESYWSGESRADWLISVQKWLWKKQLQELKDVTYITIIADETCDVTVVEQLCICLRYFNPSNGEVPRASETRWVYHCQIANFAWTHLVAIVLALIQIGESNADGSDTANGYAIRFVNEIFMYEVGIMKIILEHAKAFLKQTENRTTTFDKFSRCLDSTVVRIKNALNEFDYDTYNQKIKVCRDALPVTQRAPYSTRSYRSTNNNLNQDNTNADMQTDLNSFGTKFINSMLQSIDERFGEDSRIIMDNISMFTKLNEYNNDEVLKNPLINLYCSSMHYNHKGTDHKVYERTDEPLLCFRNLEKELPQLRVLLKTSKNDIQEKKENNGMDDEVCLLDVVKFLSVNG</sequence>
<gene>
    <name evidence="1" type="ORF">XDN619_LOCUS26749</name>
</gene>
<evidence type="ECO:0000313" key="2">
    <source>
        <dbReference type="Proteomes" id="UP000663887"/>
    </source>
</evidence>
<proteinExistence type="predicted"/>
<dbReference type="AlphaFoldDB" id="A0A816X3A4"/>
<organism evidence="1 2">
    <name type="scientific">Rotaria magnacalcarata</name>
    <dbReference type="NCBI Taxonomy" id="392030"/>
    <lineage>
        <taxon>Eukaryota</taxon>
        <taxon>Metazoa</taxon>
        <taxon>Spiralia</taxon>
        <taxon>Gnathifera</taxon>
        <taxon>Rotifera</taxon>
        <taxon>Eurotatoria</taxon>
        <taxon>Bdelloidea</taxon>
        <taxon>Philodinida</taxon>
        <taxon>Philodinidae</taxon>
        <taxon>Rotaria</taxon>
    </lineage>
</organism>
<dbReference type="Proteomes" id="UP000663887">
    <property type="component" value="Unassembled WGS sequence"/>
</dbReference>
<reference evidence="1" key="1">
    <citation type="submission" date="2021-02" db="EMBL/GenBank/DDBJ databases">
        <authorList>
            <person name="Nowell W R."/>
        </authorList>
    </citation>
    <scope>NUCLEOTIDE SEQUENCE</scope>
</reference>
<name>A0A816X3A4_9BILA</name>